<reference evidence="1 2" key="1">
    <citation type="submission" date="2022-03" db="EMBL/GenBank/DDBJ databases">
        <authorList>
            <person name="He Y."/>
        </authorList>
    </citation>
    <scope>NUCLEOTIDE SEQUENCE [LARGE SCALE GENOMIC DNA]</scope>
    <source>
        <strain evidence="1 2">TK19116</strain>
    </source>
</reference>
<organism evidence="1 2">
    <name type="scientific">Paracoccus albicereus</name>
    <dbReference type="NCBI Taxonomy" id="2922394"/>
    <lineage>
        <taxon>Bacteria</taxon>
        <taxon>Pseudomonadati</taxon>
        <taxon>Pseudomonadota</taxon>
        <taxon>Alphaproteobacteria</taxon>
        <taxon>Rhodobacterales</taxon>
        <taxon>Paracoccaceae</taxon>
        <taxon>Paracoccus</taxon>
    </lineage>
</organism>
<keyword evidence="2" id="KW-1185">Reference proteome</keyword>
<proteinExistence type="predicted"/>
<sequence length="169" mass="17830">MTTIRTIASLLAVVAVAGCGIGSRDSGWNPLGWLGGGGRTQTLEPEGGYEAASTDPRQGIAQITGARWELLNEGRLLIVTGITPTKGYWDAELVPENPDPTDRLRPGPDGVLRLRFVAAPPPPDSVAARLPARPEVDTITTALTLPNQTLARMTEVVVTGATNAVSIRR</sequence>
<dbReference type="RefSeq" id="WP_255328917.1">
    <property type="nucleotide sequence ID" value="NZ_JAKZEU010000002.1"/>
</dbReference>
<evidence type="ECO:0000313" key="1">
    <source>
        <dbReference type="EMBL" id="MCQ0969908.1"/>
    </source>
</evidence>
<accession>A0ABT1MNP3</accession>
<dbReference type="EMBL" id="JAKZEU010000002">
    <property type="protein sequence ID" value="MCQ0969908.1"/>
    <property type="molecule type" value="Genomic_DNA"/>
</dbReference>
<comment type="caution">
    <text evidence="1">The sequence shown here is derived from an EMBL/GenBank/DDBJ whole genome shotgun (WGS) entry which is preliminary data.</text>
</comment>
<protein>
    <submittedName>
        <fullName evidence="1">Uncharacterized protein</fullName>
    </submittedName>
</protein>
<evidence type="ECO:0000313" key="2">
    <source>
        <dbReference type="Proteomes" id="UP001203945"/>
    </source>
</evidence>
<name>A0ABT1MNP3_9RHOB</name>
<gene>
    <name evidence="1" type="ORF">MLD63_05650</name>
</gene>
<dbReference type="Proteomes" id="UP001203945">
    <property type="component" value="Unassembled WGS sequence"/>
</dbReference>
<dbReference type="PROSITE" id="PS51257">
    <property type="entry name" value="PROKAR_LIPOPROTEIN"/>
    <property type="match status" value="1"/>
</dbReference>